<protein>
    <recommendedName>
        <fullName evidence="3">Colicin D immunity protein domain-containing protein</fullName>
    </recommendedName>
</protein>
<organism evidence="1 2">
    <name type="scientific">Clostridium beijerinckii</name>
    <name type="common">Clostridium MP</name>
    <dbReference type="NCBI Taxonomy" id="1520"/>
    <lineage>
        <taxon>Bacteria</taxon>
        <taxon>Bacillati</taxon>
        <taxon>Bacillota</taxon>
        <taxon>Clostridia</taxon>
        <taxon>Eubacteriales</taxon>
        <taxon>Clostridiaceae</taxon>
        <taxon>Clostridium</taxon>
    </lineage>
</organism>
<gene>
    <name evidence="1" type="ORF">HGI39_04370</name>
</gene>
<reference evidence="1" key="1">
    <citation type="submission" date="2020-04" db="EMBL/GenBank/DDBJ databases">
        <authorList>
            <person name="Brown S."/>
        </authorList>
    </citation>
    <scope>NUCLEOTIDE SEQUENCE</scope>
    <source>
        <strain evidence="1">DJ015</strain>
    </source>
</reference>
<name>A0AAW3W4Y9_CLOBE</name>
<reference evidence="1" key="2">
    <citation type="journal article" date="2022" name="Nat. Biotechnol.">
        <title>Carbon-negative production of acetone and isopropanol by gas fermentation at industrial pilot scale.</title>
        <authorList>
            <person name="Liew F.E."/>
            <person name="Nogle R."/>
            <person name="Abdalla T."/>
            <person name="Rasor B.J."/>
            <person name="Canter C."/>
            <person name="Jensen R.O."/>
            <person name="Wang L."/>
            <person name="Strutz J."/>
            <person name="Chirania P."/>
            <person name="De Tissera S."/>
            <person name="Mueller A.P."/>
            <person name="Ruan Z."/>
            <person name="Gao A."/>
            <person name="Tran L."/>
            <person name="Engle N.L."/>
            <person name="Bromley J.C."/>
            <person name="Daniell J."/>
            <person name="Conrado R."/>
            <person name="Tschaplinski T.J."/>
            <person name="Giannone R.J."/>
            <person name="Hettich R.L."/>
            <person name="Karim A.S."/>
            <person name="Simpson S.D."/>
            <person name="Brown S.D."/>
            <person name="Leang C."/>
            <person name="Jewett M.C."/>
            <person name="Kopke M."/>
        </authorList>
    </citation>
    <scope>NUCLEOTIDE SEQUENCE</scope>
    <source>
        <strain evidence="1">DJ015</strain>
    </source>
</reference>
<evidence type="ECO:0008006" key="3">
    <source>
        <dbReference type="Google" id="ProtNLM"/>
    </source>
</evidence>
<dbReference type="RefSeq" id="WP_171779962.1">
    <property type="nucleotide sequence ID" value="NZ_JABAGV010000007.1"/>
</dbReference>
<evidence type="ECO:0000313" key="2">
    <source>
        <dbReference type="Proteomes" id="UP001194098"/>
    </source>
</evidence>
<sequence>MKDFLNYIITQDEYYELSERCYAEYGNLLEKYYSNFNEKFMEVVPDACLYYIDEPGLDDHYKRELFRNEISSLYKVLSEL</sequence>
<comment type="caution">
    <text evidence="1">The sequence shown here is derived from an EMBL/GenBank/DDBJ whole genome shotgun (WGS) entry which is preliminary data.</text>
</comment>
<dbReference type="EMBL" id="JABAGV010000007">
    <property type="protein sequence ID" value="MBC2473952.1"/>
    <property type="molecule type" value="Genomic_DNA"/>
</dbReference>
<evidence type="ECO:0000313" key="1">
    <source>
        <dbReference type="EMBL" id="MBC2473952.1"/>
    </source>
</evidence>
<dbReference type="Proteomes" id="UP001194098">
    <property type="component" value="Unassembled WGS sequence"/>
</dbReference>
<dbReference type="AlphaFoldDB" id="A0AAW3W4Y9"/>
<proteinExistence type="predicted"/>
<accession>A0AAW3W4Y9</accession>